<evidence type="ECO:0000313" key="12">
    <source>
        <dbReference type="Proteomes" id="UP000051010"/>
    </source>
</evidence>
<dbReference type="EMBL" id="AZFZ01000025">
    <property type="protein sequence ID" value="KRM43886.1"/>
    <property type="molecule type" value="Genomic_DNA"/>
</dbReference>
<reference evidence="11 12" key="1">
    <citation type="journal article" date="2015" name="Genome Announc.">
        <title>Expanding the biotechnology potential of lactobacilli through comparative genomics of 213 strains and associated genera.</title>
        <authorList>
            <person name="Sun Z."/>
            <person name="Harris H.M."/>
            <person name="McCann A."/>
            <person name="Guo C."/>
            <person name="Argimon S."/>
            <person name="Zhang W."/>
            <person name="Yang X."/>
            <person name="Jeffery I.B."/>
            <person name="Cooney J.C."/>
            <person name="Kagawa T.F."/>
            <person name="Liu W."/>
            <person name="Song Y."/>
            <person name="Salvetti E."/>
            <person name="Wrobel A."/>
            <person name="Rasinkangas P."/>
            <person name="Parkhill J."/>
            <person name="Rea M.C."/>
            <person name="O'Sullivan O."/>
            <person name="Ritari J."/>
            <person name="Douillard F.P."/>
            <person name="Paul Ross R."/>
            <person name="Yang R."/>
            <person name="Briner A.E."/>
            <person name="Felis G.E."/>
            <person name="de Vos W.M."/>
            <person name="Barrangou R."/>
            <person name="Klaenhammer T.R."/>
            <person name="Caufield P.W."/>
            <person name="Cui Y."/>
            <person name="Zhang H."/>
            <person name="O'Toole P.W."/>
        </authorList>
    </citation>
    <scope>NUCLEOTIDE SEQUENCE [LARGE SCALE GENOMIC DNA]</scope>
    <source>
        <strain evidence="11 12">DSM 18390</strain>
    </source>
</reference>
<evidence type="ECO:0000256" key="6">
    <source>
        <dbReference type="ARBA" id="ARBA00022989"/>
    </source>
</evidence>
<dbReference type="Gene3D" id="1.10.3720.10">
    <property type="entry name" value="MetI-like"/>
    <property type="match status" value="1"/>
</dbReference>
<comment type="subcellular location">
    <subcellularLocation>
        <location evidence="1 8">Cell membrane</location>
        <topology evidence="1 8">Multi-pass membrane protein</topology>
    </subcellularLocation>
</comment>
<evidence type="ECO:0000256" key="8">
    <source>
        <dbReference type="RuleBase" id="RU363032"/>
    </source>
</evidence>
<keyword evidence="7 8" id="KW-0472">Membrane</keyword>
<comment type="caution">
    <text evidence="11">The sequence shown here is derived from an EMBL/GenBank/DDBJ whole genome shotgun (WGS) entry which is preliminary data.</text>
</comment>
<keyword evidence="6 8" id="KW-1133">Transmembrane helix</keyword>
<dbReference type="InterPro" id="IPR011864">
    <property type="entry name" value="Phosphate_PstC"/>
</dbReference>
<evidence type="ECO:0000313" key="11">
    <source>
        <dbReference type="EMBL" id="KRM43886.1"/>
    </source>
</evidence>
<comment type="similarity">
    <text evidence="2 9">Belongs to the binding-protein-dependent transport system permease family. CysTW subfamily.</text>
</comment>
<dbReference type="NCBIfam" id="TIGR02138">
    <property type="entry name" value="phosphate_pstC"/>
    <property type="match status" value="1"/>
</dbReference>
<accession>A0A0R1YMS2</accession>
<comment type="function">
    <text evidence="9">Part of the binding-protein-dependent transport system for phosphate; probably responsible for the translocation of the substrate across the membrane.</text>
</comment>
<feature type="transmembrane region" description="Helical" evidence="8">
    <location>
        <begin position="220"/>
        <end position="242"/>
    </location>
</feature>
<feature type="transmembrane region" description="Helical" evidence="8">
    <location>
        <begin position="131"/>
        <end position="152"/>
    </location>
</feature>
<dbReference type="RefSeq" id="WP_008210868.1">
    <property type="nucleotide sequence ID" value="NZ_AZFZ01000025.1"/>
</dbReference>
<evidence type="ECO:0000256" key="4">
    <source>
        <dbReference type="ARBA" id="ARBA00022475"/>
    </source>
</evidence>
<feature type="transmembrane region" description="Helical" evidence="8">
    <location>
        <begin position="279"/>
        <end position="301"/>
    </location>
</feature>
<feature type="transmembrane region" description="Helical" evidence="8">
    <location>
        <begin position="21"/>
        <end position="46"/>
    </location>
</feature>
<evidence type="ECO:0000259" key="10">
    <source>
        <dbReference type="PROSITE" id="PS50928"/>
    </source>
</evidence>
<dbReference type="AlphaFoldDB" id="A0A0R1YMS2"/>
<evidence type="ECO:0000256" key="3">
    <source>
        <dbReference type="ARBA" id="ARBA00022448"/>
    </source>
</evidence>
<dbReference type="PROSITE" id="PS50928">
    <property type="entry name" value="ABC_TM1"/>
    <property type="match status" value="1"/>
</dbReference>
<evidence type="ECO:0000256" key="9">
    <source>
        <dbReference type="RuleBase" id="RU363054"/>
    </source>
</evidence>
<evidence type="ECO:0000256" key="5">
    <source>
        <dbReference type="ARBA" id="ARBA00022692"/>
    </source>
</evidence>
<protein>
    <recommendedName>
        <fullName evidence="9">Phosphate transport system permease protein</fullName>
    </recommendedName>
</protein>
<organism evidence="11 12">
    <name type="scientific">Lentilactobacillus parafarraginis DSM 18390 = JCM 14109</name>
    <dbReference type="NCBI Taxonomy" id="1423786"/>
    <lineage>
        <taxon>Bacteria</taxon>
        <taxon>Bacillati</taxon>
        <taxon>Bacillota</taxon>
        <taxon>Bacilli</taxon>
        <taxon>Lactobacillales</taxon>
        <taxon>Lactobacillaceae</taxon>
        <taxon>Lentilactobacillus</taxon>
    </lineage>
</organism>
<gene>
    <name evidence="11" type="ORF">FD47_GL001178</name>
</gene>
<keyword evidence="3 8" id="KW-0813">Transport</keyword>
<dbReference type="InterPro" id="IPR051124">
    <property type="entry name" value="Phosphate_Transport_Permease"/>
</dbReference>
<dbReference type="GO" id="GO:0005315">
    <property type="term" value="F:phosphate transmembrane transporter activity"/>
    <property type="evidence" value="ECO:0007669"/>
    <property type="project" value="InterPro"/>
</dbReference>
<evidence type="ECO:0000256" key="7">
    <source>
        <dbReference type="ARBA" id="ARBA00023136"/>
    </source>
</evidence>
<dbReference type="CDD" id="cd06261">
    <property type="entry name" value="TM_PBP2"/>
    <property type="match status" value="1"/>
</dbReference>
<feature type="transmembrane region" description="Helical" evidence="8">
    <location>
        <begin position="158"/>
        <end position="179"/>
    </location>
</feature>
<dbReference type="Proteomes" id="UP000051010">
    <property type="component" value="Unassembled WGS sequence"/>
</dbReference>
<sequence>MQNQKLAKQLMKKSKTARYERFGRLLCLSALLLIMVIVIGIIAFIATKGMSTFMKDHISMKDFFTGTIWNPGAKTPSGHAAVGALPMIVGSFLVTILAAILSTPFAIGTAVYMTEISPKRGAKILQPVTELLVGIPSVVYGFIGLSVVVPFVRNTFGGSGFGILSGTFVLFVMILPTIVSMTVDSLKSVPTYYRQASLALGATKWQTIWKVVLRAASPGILTAVVFGMARAFGEALAVQMVIGNASLMPHNLVSPASTLTSVLTAGMGNTVMGSLQNDALWSLALVLLAMSLFFNLLVHFIGKKGAFSK</sequence>
<keyword evidence="4 9" id="KW-1003">Cell membrane</keyword>
<dbReference type="InterPro" id="IPR000515">
    <property type="entry name" value="MetI-like"/>
</dbReference>
<name>A0A0R1YMS2_9LACO</name>
<keyword evidence="9" id="KW-0592">Phosphate transport</keyword>
<proteinExistence type="inferred from homology"/>
<evidence type="ECO:0000256" key="1">
    <source>
        <dbReference type="ARBA" id="ARBA00004651"/>
    </source>
</evidence>
<dbReference type="PANTHER" id="PTHR30425:SF2">
    <property type="entry name" value="ABC TRANSPORTER PERMEASE PROTEIN YQGH-RELATED"/>
    <property type="match status" value="1"/>
</dbReference>
<feature type="transmembrane region" description="Helical" evidence="8">
    <location>
        <begin position="84"/>
        <end position="111"/>
    </location>
</feature>
<evidence type="ECO:0000256" key="2">
    <source>
        <dbReference type="ARBA" id="ARBA00007069"/>
    </source>
</evidence>
<dbReference type="SUPFAM" id="SSF161098">
    <property type="entry name" value="MetI-like"/>
    <property type="match status" value="1"/>
</dbReference>
<feature type="domain" description="ABC transmembrane type-1" evidence="10">
    <location>
        <begin position="88"/>
        <end position="298"/>
    </location>
</feature>
<dbReference type="GO" id="GO:0006817">
    <property type="term" value="P:phosphate ion transport"/>
    <property type="evidence" value="ECO:0007669"/>
    <property type="project" value="UniProtKB-KW"/>
</dbReference>
<dbReference type="PATRIC" id="fig|1423786.4.peg.1271"/>
<keyword evidence="5 8" id="KW-0812">Transmembrane</keyword>
<dbReference type="InterPro" id="IPR035906">
    <property type="entry name" value="MetI-like_sf"/>
</dbReference>
<dbReference type="PANTHER" id="PTHR30425">
    <property type="entry name" value="PHOSPHATE TRANSPORT SYSTEM PERMEASE PROTEIN PST"/>
    <property type="match status" value="1"/>
</dbReference>
<dbReference type="GO" id="GO:0005886">
    <property type="term" value="C:plasma membrane"/>
    <property type="evidence" value="ECO:0007669"/>
    <property type="project" value="UniProtKB-SubCell"/>
</dbReference>
<dbReference type="Pfam" id="PF00528">
    <property type="entry name" value="BPD_transp_1"/>
    <property type="match status" value="1"/>
</dbReference>